<dbReference type="InterPro" id="IPR013527">
    <property type="entry name" value="YicC-like_N"/>
</dbReference>
<keyword evidence="2" id="KW-0540">Nuclease</keyword>
<organism evidence="8 9">
    <name type="scientific">Roseovarius ramblicola</name>
    <dbReference type="NCBI Taxonomy" id="2022336"/>
    <lineage>
        <taxon>Bacteria</taxon>
        <taxon>Pseudomonadati</taxon>
        <taxon>Pseudomonadota</taxon>
        <taxon>Alphaproteobacteria</taxon>
        <taxon>Rhodobacterales</taxon>
        <taxon>Roseobacteraceae</taxon>
        <taxon>Roseovarius</taxon>
    </lineage>
</organism>
<evidence type="ECO:0000313" key="9">
    <source>
        <dbReference type="Proteomes" id="UP001589670"/>
    </source>
</evidence>
<evidence type="ECO:0000256" key="5">
    <source>
        <dbReference type="ARBA" id="ARBA00035648"/>
    </source>
</evidence>
<dbReference type="RefSeq" id="WP_377070032.1">
    <property type="nucleotide sequence ID" value="NZ_JBHMEC010000017.1"/>
</dbReference>
<dbReference type="Pfam" id="PF08340">
    <property type="entry name" value="YicC-like_C"/>
    <property type="match status" value="1"/>
</dbReference>
<dbReference type="PANTHER" id="PTHR30636">
    <property type="entry name" value="UPF0701 PROTEIN YICC"/>
    <property type="match status" value="1"/>
</dbReference>
<evidence type="ECO:0000256" key="4">
    <source>
        <dbReference type="ARBA" id="ARBA00022801"/>
    </source>
</evidence>
<dbReference type="GO" id="GO:0016787">
    <property type="term" value="F:hydrolase activity"/>
    <property type="evidence" value="ECO:0007669"/>
    <property type="project" value="UniProtKB-KW"/>
</dbReference>
<dbReference type="InterPro" id="IPR005229">
    <property type="entry name" value="YicC/YloC-like"/>
</dbReference>
<dbReference type="NCBIfam" id="TIGR00255">
    <property type="entry name" value="YicC/YloC family endoribonuclease"/>
    <property type="match status" value="1"/>
</dbReference>
<evidence type="ECO:0000313" key="8">
    <source>
        <dbReference type="EMBL" id="MFB9150495.1"/>
    </source>
</evidence>
<dbReference type="Pfam" id="PF03755">
    <property type="entry name" value="YicC-like_N"/>
    <property type="match status" value="1"/>
</dbReference>
<keyword evidence="3" id="KW-0255">Endonuclease</keyword>
<feature type="domain" description="Endoribonuclease YicC-like C-terminal" evidence="7">
    <location>
        <begin position="188"/>
        <end position="296"/>
    </location>
</feature>
<accession>A0ABV5I1C6</accession>
<sequence length="296" mass="31323">MIRSMTAFATRSVEDGPRARVWEMRGVNGKGLDLRLRLPEGTEGLETRLRSAAAKRLARGNVTVVLRFHDMAEAGGLSLDEDALDVALAALAETERRADAAGLTLAPSTAAQVLALRGLLETGGAPVADAADGPALEAEFAALLGDFVAMREAEGAALARVIADQLDRIAALVTQAGGVLDTRAGAIAEAHHAALARVTDQAGQVPPERIAQELALVAVRLDVTEEIDRLRAHVAAARELLAQGSPVGRKFDFLAQEFMREANTLCSKAQNADLTAVGLDLKTVIDQMREQIQNVE</sequence>
<keyword evidence="9" id="KW-1185">Reference proteome</keyword>
<protein>
    <submittedName>
        <fullName evidence="8">YicC/YloC family endoribonuclease</fullName>
        <ecNumber evidence="8">3.1.-.-</ecNumber>
    </submittedName>
</protein>
<dbReference type="EC" id="3.1.-.-" evidence="8"/>
<dbReference type="EMBL" id="JBHMEC010000017">
    <property type="protein sequence ID" value="MFB9150495.1"/>
    <property type="molecule type" value="Genomic_DNA"/>
</dbReference>
<evidence type="ECO:0000259" key="6">
    <source>
        <dbReference type="Pfam" id="PF03755"/>
    </source>
</evidence>
<evidence type="ECO:0000256" key="3">
    <source>
        <dbReference type="ARBA" id="ARBA00022759"/>
    </source>
</evidence>
<comment type="caution">
    <text evidence="8">The sequence shown here is derived from an EMBL/GenBank/DDBJ whole genome shotgun (WGS) entry which is preliminary data.</text>
</comment>
<keyword evidence="4 8" id="KW-0378">Hydrolase</keyword>
<reference evidence="8 9" key="1">
    <citation type="submission" date="2024-09" db="EMBL/GenBank/DDBJ databases">
        <authorList>
            <person name="Sun Q."/>
            <person name="Mori K."/>
        </authorList>
    </citation>
    <scope>NUCLEOTIDE SEQUENCE [LARGE SCALE GENOMIC DNA]</scope>
    <source>
        <strain evidence="8 9">CECT 9424</strain>
    </source>
</reference>
<dbReference type="InterPro" id="IPR013551">
    <property type="entry name" value="YicC-like_C"/>
</dbReference>
<comment type="similarity">
    <text evidence="5">Belongs to the YicC/YloC family.</text>
</comment>
<gene>
    <name evidence="8" type="ORF">ACFFU4_12130</name>
</gene>
<feature type="domain" description="Endoribonuclease YicC-like N-terminal" evidence="6">
    <location>
        <begin position="2"/>
        <end position="159"/>
    </location>
</feature>
<evidence type="ECO:0000256" key="2">
    <source>
        <dbReference type="ARBA" id="ARBA00022722"/>
    </source>
</evidence>
<proteinExistence type="inferred from homology"/>
<comment type="cofactor">
    <cofactor evidence="1">
        <name>a divalent metal cation</name>
        <dbReference type="ChEBI" id="CHEBI:60240"/>
    </cofactor>
</comment>
<evidence type="ECO:0000256" key="1">
    <source>
        <dbReference type="ARBA" id="ARBA00001968"/>
    </source>
</evidence>
<dbReference type="Proteomes" id="UP001589670">
    <property type="component" value="Unassembled WGS sequence"/>
</dbReference>
<evidence type="ECO:0000259" key="7">
    <source>
        <dbReference type="Pfam" id="PF08340"/>
    </source>
</evidence>
<name>A0ABV5I1C6_9RHOB</name>
<dbReference type="PANTHER" id="PTHR30636:SF3">
    <property type="entry name" value="UPF0701 PROTEIN YICC"/>
    <property type="match status" value="1"/>
</dbReference>